<proteinExistence type="predicted"/>
<sequence>MKPVHEIQSIPTSIVEIFTQLETFLAKLHHLCGKMNQRGADEARSDPNCATPSGSGVQPFLDFNLTSDIFEVFEREILSGLDQKAVQSLISHVQGSILNPNAHRGGRVSRPVASLRGAVAIDASATEDVGEGGITANGSAWLPMEHWKLSLAAPVGLQKHGEARIQLQVDAGDGCDQQKESIHGACRKKVVHSRFQALLRLLEALAWAILDFDVLLIGKPLLPRAISMPVFSSGEYPPSAATAKDNAHVDGVCGRMCRSPGVRAHSVGPRVTPSTVRLSQPGLSRCSAEPGGGTRWRKRRKEWLLVDDESVSVSRTAG</sequence>
<dbReference type="AlphaFoldDB" id="A0A136IVM8"/>
<evidence type="ECO:0000313" key="1">
    <source>
        <dbReference type="EMBL" id="KXJ89094.1"/>
    </source>
</evidence>
<dbReference type="EMBL" id="KQ964256">
    <property type="protein sequence ID" value="KXJ89094.1"/>
    <property type="molecule type" value="Genomic_DNA"/>
</dbReference>
<dbReference type="InParanoid" id="A0A136IVM8"/>
<keyword evidence="2" id="KW-1185">Reference proteome</keyword>
<organism evidence="1 2">
    <name type="scientific">Microdochium bolleyi</name>
    <dbReference type="NCBI Taxonomy" id="196109"/>
    <lineage>
        <taxon>Eukaryota</taxon>
        <taxon>Fungi</taxon>
        <taxon>Dikarya</taxon>
        <taxon>Ascomycota</taxon>
        <taxon>Pezizomycotina</taxon>
        <taxon>Sordariomycetes</taxon>
        <taxon>Xylariomycetidae</taxon>
        <taxon>Xylariales</taxon>
        <taxon>Microdochiaceae</taxon>
        <taxon>Microdochium</taxon>
    </lineage>
</organism>
<accession>A0A136IVM8</accession>
<gene>
    <name evidence="1" type="ORF">Micbo1qcDRAFT_177572</name>
</gene>
<protein>
    <submittedName>
        <fullName evidence="1">Uncharacterized protein</fullName>
    </submittedName>
</protein>
<dbReference type="Proteomes" id="UP000070501">
    <property type="component" value="Unassembled WGS sequence"/>
</dbReference>
<reference evidence="2" key="1">
    <citation type="submission" date="2016-02" db="EMBL/GenBank/DDBJ databases">
        <title>Draft genome sequence of Microdochium bolleyi, a fungal endophyte of beachgrass.</title>
        <authorList>
            <consortium name="DOE Joint Genome Institute"/>
            <person name="David A.S."/>
            <person name="May G."/>
            <person name="Haridas S."/>
            <person name="Lim J."/>
            <person name="Wang M."/>
            <person name="Labutti K."/>
            <person name="Lipzen A."/>
            <person name="Barry K."/>
            <person name="Grigoriev I.V."/>
        </authorList>
    </citation>
    <scope>NUCLEOTIDE SEQUENCE [LARGE SCALE GENOMIC DNA]</scope>
    <source>
        <strain evidence="2">J235TASD1</strain>
    </source>
</reference>
<name>A0A136IVM8_9PEZI</name>
<evidence type="ECO:0000313" key="2">
    <source>
        <dbReference type="Proteomes" id="UP000070501"/>
    </source>
</evidence>